<dbReference type="GO" id="GO:0003677">
    <property type="term" value="F:DNA binding"/>
    <property type="evidence" value="ECO:0007669"/>
    <property type="project" value="InterPro"/>
</dbReference>
<organism evidence="2">
    <name type="scientific">Planktothricoides raciborskii GIHE-MW2</name>
    <dbReference type="NCBI Taxonomy" id="2792601"/>
    <lineage>
        <taxon>Bacteria</taxon>
        <taxon>Bacillati</taxon>
        <taxon>Cyanobacteriota</taxon>
        <taxon>Cyanophyceae</taxon>
        <taxon>Oscillatoriophycideae</taxon>
        <taxon>Oscillatoriales</taxon>
        <taxon>Oscillatoriaceae</taxon>
        <taxon>Planktothricoides</taxon>
    </lineage>
</organism>
<dbReference type="AlphaFoldDB" id="A0AAU8JBH1"/>
<evidence type="ECO:0000313" key="2">
    <source>
        <dbReference type="EMBL" id="XCM35858.1"/>
    </source>
</evidence>
<dbReference type="InterPro" id="IPR050400">
    <property type="entry name" value="Bact_Cytoskel_RodZ"/>
</dbReference>
<dbReference type="Gene3D" id="1.10.260.40">
    <property type="entry name" value="lambda repressor-like DNA-binding domains"/>
    <property type="match status" value="1"/>
</dbReference>
<dbReference type="InterPro" id="IPR001387">
    <property type="entry name" value="Cro/C1-type_HTH"/>
</dbReference>
<accession>A0AAU8JBH1</accession>
<dbReference type="EMBL" id="CP159837">
    <property type="protein sequence ID" value="XCM35858.1"/>
    <property type="molecule type" value="Genomic_DNA"/>
</dbReference>
<reference evidence="2" key="1">
    <citation type="submission" date="2024-07" db="EMBL/GenBank/DDBJ databases">
        <authorList>
            <person name="Kim Y.J."/>
            <person name="Jeong J.Y."/>
        </authorList>
    </citation>
    <scope>NUCLEOTIDE SEQUENCE</scope>
    <source>
        <strain evidence="2">GIHE-MW2</strain>
    </source>
</reference>
<dbReference type="Pfam" id="PF13464">
    <property type="entry name" value="RodZ_C"/>
    <property type="match status" value="1"/>
</dbReference>
<protein>
    <submittedName>
        <fullName evidence="2">RodZ domain-containing protein</fullName>
    </submittedName>
</protein>
<dbReference type="RefSeq" id="WP_054466077.1">
    <property type="nucleotide sequence ID" value="NZ_CP159837.1"/>
</dbReference>
<proteinExistence type="predicted"/>
<dbReference type="CDD" id="cd00093">
    <property type="entry name" value="HTH_XRE"/>
    <property type="match status" value="1"/>
</dbReference>
<dbReference type="InterPro" id="IPR025194">
    <property type="entry name" value="RodZ-like_C"/>
</dbReference>
<name>A0AAU8JBH1_9CYAN</name>
<dbReference type="InterPro" id="IPR010982">
    <property type="entry name" value="Lambda_DNA-bd_dom_sf"/>
</dbReference>
<feature type="domain" description="Cytoskeleton protein RodZ-like C-terminal" evidence="1">
    <location>
        <begin position="222"/>
        <end position="286"/>
    </location>
</feature>
<gene>
    <name evidence="2" type="ORF">ABWT76_004569</name>
</gene>
<dbReference type="PANTHER" id="PTHR34475:SF1">
    <property type="entry name" value="CYTOSKELETON PROTEIN RODZ"/>
    <property type="match status" value="1"/>
</dbReference>
<sequence>MKTSQKSEQLINEQTKQAQIREKQVAKLAEIGAQLRQTRLEQSISLEEVAVHTMIRLQMLQAIEEGKLERLPEPIYIQGLLLRYAKFLGFDGRAIAQDFPISQKRFVLKKFWFDLFSYLPRFKFRPVHLYLVYLATIILSVQTLSKQLDQSATQRANQEPGSKTVALVATQPSGSAVPPKNPVVQNSFLANPLNATQQSAQKPSPPAQEFNKFGGQGVKVGLTLKDASWIVIEADGKMEFEGMLPSGTQRTWEASEKLVVVAGNAGGVLLAVNNGKAEQMGAQGQVIQREVLISRP</sequence>
<evidence type="ECO:0000259" key="1">
    <source>
        <dbReference type="Pfam" id="PF13464"/>
    </source>
</evidence>
<dbReference type="PANTHER" id="PTHR34475">
    <property type="match status" value="1"/>
</dbReference>
<dbReference type="Pfam" id="PF13413">
    <property type="entry name" value="HTH_25"/>
    <property type="match status" value="1"/>
</dbReference>